<sequence length="55" mass="6397">MNAKFIVFAGVFLSRDTILKFLNTPLVIRIPWALLLCPCKIIIYHLPSLHLKIQY</sequence>
<evidence type="ECO:0000313" key="2">
    <source>
        <dbReference type="Proteomes" id="UP000003490"/>
    </source>
</evidence>
<dbReference type="AlphaFoldDB" id="A7VSH8"/>
<organism evidence="1 2">
    <name type="scientific">[Clostridium] leptum DSM 753</name>
    <dbReference type="NCBI Taxonomy" id="428125"/>
    <lineage>
        <taxon>Bacteria</taxon>
        <taxon>Bacillati</taxon>
        <taxon>Bacillota</taxon>
        <taxon>Clostridia</taxon>
        <taxon>Eubacteriales</taxon>
        <taxon>Oscillospiraceae</taxon>
        <taxon>Oscillospiraceae incertae sedis</taxon>
    </lineage>
</organism>
<dbReference type="Proteomes" id="UP000003490">
    <property type="component" value="Unassembled WGS sequence"/>
</dbReference>
<dbReference type="EMBL" id="ABCB02000018">
    <property type="protein sequence ID" value="EDO61125.1"/>
    <property type="molecule type" value="Genomic_DNA"/>
</dbReference>
<gene>
    <name evidence="1" type="ORF">CLOLEP_01520</name>
</gene>
<evidence type="ECO:0000313" key="1">
    <source>
        <dbReference type="EMBL" id="EDO61125.1"/>
    </source>
</evidence>
<reference evidence="1 2" key="2">
    <citation type="submission" date="2007-08" db="EMBL/GenBank/DDBJ databases">
        <authorList>
            <person name="Fulton L."/>
            <person name="Clifton S."/>
            <person name="Fulton B."/>
            <person name="Xu J."/>
            <person name="Minx P."/>
            <person name="Pepin K.H."/>
            <person name="Johnson M."/>
            <person name="Thiruvilangam P."/>
            <person name="Bhonagiri V."/>
            <person name="Nash W.E."/>
            <person name="Wang C."/>
            <person name="Mardis E.R."/>
            <person name="Wilson R.K."/>
        </authorList>
    </citation>
    <scope>NUCLEOTIDE SEQUENCE [LARGE SCALE GENOMIC DNA]</scope>
    <source>
        <strain evidence="1 2">DSM 753</strain>
    </source>
</reference>
<proteinExistence type="predicted"/>
<protein>
    <submittedName>
        <fullName evidence="1">Uncharacterized protein</fullName>
    </submittedName>
</protein>
<reference evidence="1 2" key="1">
    <citation type="submission" date="2007-08" db="EMBL/GenBank/DDBJ databases">
        <title>Draft genome sequence of Clostridium leptum (DSM 753).</title>
        <authorList>
            <person name="Sudarsanam P."/>
            <person name="Ley R."/>
            <person name="Guruge J."/>
            <person name="Turnbaugh P.J."/>
            <person name="Mahowald M."/>
            <person name="Liep D."/>
            <person name="Gordon J."/>
        </authorList>
    </citation>
    <scope>NUCLEOTIDE SEQUENCE [LARGE SCALE GENOMIC DNA]</scope>
    <source>
        <strain evidence="1 2">DSM 753</strain>
    </source>
</reference>
<comment type="caution">
    <text evidence="1">The sequence shown here is derived from an EMBL/GenBank/DDBJ whole genome shotgun (WGS) entry which is preliminary data.</text>
</comment>
<accession>A7VSH8</accession>
<name>A7VSH8_9FIRM</name>
<dbReference type="HOGENOM" id="CLU_3024000_0_0_9"/>